<proteinExistence type="predicted"/>
<comment type="caution">
    <text evidence="1">The sequence shown here is derived from an EMBL/GenBank/DDBJ whole genome shotgun (WGS) entry which is preliminary data.</text>
</comment>
<name>A0A1E7Z2Y6_9GAMM</name>
<accession>A0A1E7Z2Y6</accession>
<sequence length="118" mass="13105">MPLGADLRGSVGYTFAEATYTQSLPDWLLSHVSMLEFIGGILEILVPNNLKSGINKACRYDPELNPSYQQLAEYYQVAVIPARPENLETSRRWKFASRSLNAGSSPGYGIRSSSCWQS</sequence>
<organism evidence="1 2">
    <name type="scientific">Candidatus Erwinia dacicola</name>
    <dbReference type="NCBI Taxonomy" id="252393"/>
    <lineage>
        <taxon>Bacteria</taxon>
        <taxon>Pseudomonadati</taxon>
        <taxon>Pseudomonadota</taxon>
        <taxon>Gammaproteobacteria</taxon>
        <taxon>Enterobacterales</taxon>
        <taxon>Erwiniaceae</taxon>
        <taxon>Erwinia</taxon>
    </lineage>
</organism>
<gene>
    <name evidence="1" type="ORF">BBW68_01220</name>
</gene>
<evidence type="ECO:0000313" key="1">
    <source>
        <dbReference type="EMBL" id="OFC63094.1"/>
    </source>
</evidence>
<dbReference type="Proteomes" id="UP000243534">
    <property type="component" value="Unassembled WGS sequence"/>
</dbReference>
<reference evidence="1 2" key="1">
    <citation type="submission" date="2016-07" db="EMBL/GenBank/DDBJ databases">
        <authorList>
            <person name="Yuval B."/>
        </authorList>
    </citation>
    <scope>NUCLEOTIDE SEQUENCE [LARGE SCALE GENOMIC DNA]</scope>
    <source>
        <strain evidence="1 2">IL</strain>
    </source>
</reference>
<protein>
    <submittedName>
        <fullName evidence="1">Uncharacterized protein</fullName>
    </submittedName>
</protein>
<dbReference type="EMBL" id="MAYS01000135">
    <property type="protein sequence ID" value="OFC63094.1"/>
    <property type="molecule type" value="Genomic_DNA"/>
</dbReference>
<dbReference type="AlphaFoldDB" id="A0A1E7Z2Y6"/>
<evidence type="ECO:0000313" key="2">
    <source>
        <dbReference type="Proteomes" id="UP000243534"/>
    </source>
</evidence>